<evidence type="ECO:0000256" key="6">
    <source>
        <dbReference type="ARBA" id="ARBA00022729"/>
    </source>
</evidence>
<dbReference type="InterPro" id="IPR033452">
    <property type="entry name" value="GH30_C"/>
</dbReference>
<proteinExistence type="inferred from homology"/>
<dbReference type="PANTHER" id="PTHR11069:SF23">
    <property type="entry name" value="LYSOSOMAL ACID GLUCOSYLCERAMIDASE"/>
    <property type="match status" value="1"/>
</dbReference>
<feature type="domain" description="Glycosyl hydrolase family 30 beta sandwich" evidence="15">
    <location>
        <begin position="452"/>
        <end position="515"/>
    </location>
</feature>
<evidence type="ECO:0000313" key="17">
    <source>
        <dbReference type="Proteomes" id="UP000691718"/>
    </source>
</evidence>
<evidence type="ECO:0000256" key="2">
    <source>
        <dbReference type="ARBA" id="ARBA00004760"/>
    </source>
</evidence>
<keyword evidence="12" id="KW-0326">Glycosidase</keyword>
<dbReference type="OrthoDB" id="2160638at2759"/>
<dbReference type="AlphaFoldDB" id="A0A8S3XHN1"/>
<dbReference type="GO" id="GO:0008202">
    <property type="term" value="P:steroid metabolic process"/>
    <property type="evidence" value="ECO:0007669"/>
    <property type="project" value="UniProtKB-ARBA"/>
</dbReference>
<dbReference type="GO" id="GO:0004348">
    <property type="term" value="F:glucosylceramidase activity"/>
    <property type="evidence" value="ECO:0007669"/>
    <property type="project" value="UniProtKB-EC"/>
</dbReference>
<comment type="similarity">
    <text evidence="4 12">Belongs to the glycosyl hydrolase 30 family.</text>
</comment>
<evidence type="ECO:0000256" key="9">
    <source>
        <dbReference type="ARBA" id="ARBA00023098"/>
    </source>
</evidence>
<keyword evidence="6 13" id="KW-0732">Signal</keyword>
<sequence>MKLFIISLTLFIYFVNFINSASDKPCLARRISGRSVICVCNCTYCDDITREMPANGSYVTYTTSEAGTRFQKIIGTFQTLDHSLGICRTSFVINPMKTYQAVEGFGGAVTDAAAINWKSLPEVMQKYLIDSYFSFKGLEYNMLRVPVGGCDFSTYPYAYNEQPENDPKLSNYSLTYEDYNYKIPMIKEISKVATSPVHIVASTWSPPIWMKTNHNFSGINQLKQEYFETYALYHYKFLEKYAAQGINIWAITTTNEPINGLFGYVKFNSLGWSVEKMGEWIVNNLGPMIRNSVFKNIKILTCDDQRFTIPLYFSELISKYPKALDYIDGIGVHFYADKIIPPVVLYAVSKTYPDKIILATEACQGSAPWQSEKVELGSWRRAISYITDILEDLNHNVAGWIDWNLCLNMEGGPNWAKNYADSAVIVNAEKNEFYKQPIFYAMGHFSKFIKRGSRRIEIREKKLCFTGSVKNVAFLTPDGTVVVVFLNEGSERSVSVKCGKKETILQLEANSITTMEFVCDAY</sequence>
<dbReference type="Pfam" id="PF02055">
    <property type="entry name" value="Glyco_hydro_30"/>
    <property type="match status" value="1"/>
</dbReference>
<comment type="caution">
    <text evidence="16">The sequence shown here is derived from an EMBL/GenBank/DDBJ whole genome shotgun (WGS) entry which is preliminary data.</text>
</comment>
<evidence type="ECO:0000256" key="7">
    <source>
        <dbReference type="ARBA" id="ARBA00022801"/>
    </source>
</evidence>
<evidence type="ECO:0000259" key="14">
    <source>
        <dbReference type="Pfam" id="PF02055"/>
    </source>
</evidence>
<comment type="pathway">
    <text evidence="2">Lipid metabolism; sphingolipid metabolism.</text>
</comment>
<feature type="domain" description="Glycosyl hydrolase family 30 TIM-barrel" evidence="14">
    <location>
        <begin position="102"/>
        <end position="449"/>
    </location>
</feature>
<dbReference type="GO" id="GO:0016241">
    <property type="term" value="P:regulation of macroautophagy"/>
    <property type="evidence" value="ECO:0007669"/>
    <property type="project" value="UniProtKB-ARBA"/>
</dbReference>
<dbReference type="GO" id="GO:0006066">
    <property type="term" value="P:alcohol metabolic process"/>
    <property type="evidence" value="ECO:0007669"/>
    <property type="project" value="UniProtKB-ARBA"/>
</dbReference>
<reference evidence="16" key="1">
    <citation type="submission" date="2021-04" db="EMBL/GenBank/DDBJ databases">
        <authorList>
            <person name="Tunstrom K."/>
        </authorList>
    </citation>
    <scope>NUCLEOTIDE SEQUENCE</scope>
</reference>
<keyword evidence="17" id="KW-1185">Reference proteome</keyword>
<evidence type="ECO:0000256" key="3">
    <source>
        <dbReference type="ARBA" id="ARBA00004991"/>
    </source>
</evidence>
<evidence type="ECO:0000313" key="16">
    <source>
        <dbReference type="EMBL" id="CAG5024561.1"/>
    </source>
</evidence>
<dbReference type="Pfam" id="PF17189">
    <property type="entry name" value="Glyco_hydro_30C"/>
    <property type="match status" value="1"/>
</dbReference>
<dbReference type="GO" id="GO:0007040">
    <property type="term" value="P:lysosome organization"/>
    <property type="evidence" value="ECO:0007669"/>
    <property type="project" value="UniProtKB-ARBA"/>
</dbReference>
<dbReference type="PANTHER" id="PTHR11069">
    <property type="entry name" value="GLUCOSYLCERAMIDASE"/>
    <property type="match status" value="1"/>
</dbReference>
<dbReference type="GO" id="GO:0006680">
    <property type="term" value="P:glucosylceramide catabolic process"/>
    <property type="evidence" value="ECO:0007669"/>
    <property type="project" value="UniProtKB-ARBA"/>
</dbReference>
<comment type="catalytic activity">
    <reaction evidence="10">
        <text>a beta-D-glucosylceramide + H2O = an N-acyl-sphingoid base + D-glucose</text>
        <dbReference type="Rhea" id="RHEA:81447"/>
        <dbReference type="ChEBI" id="CHEBI:4167"/>
        <dbReference type="ChEBI" id="CHEBI:15377"/>
        <dbReference type="ChEBI" id="CHEBI:83264"/>
        <dbReference type="ChEBI" id="CHEBI:83273"/>
    </reaction>
    <physiologicalReaction direction="left-to-right" evidence="10">
        <dbReference type="Rhea" id="RHEA:81448"/>
    </physiologicalReaction>
</comment>
<dbReference type="GO" id="GO:0005774">
    <property type="term" value="C:vacuolar membrane"/>
    <property type="evidence" value="ECO:0007669"/>
    <property type="project" value="UniProtKB-ARBA"/>
</dbReference>
<name>A0A8S3XHN1_PARAO</name>
<feature type="chain" id="PRO_5035883493" description="Glucosylceramidase" evidence="13">
    <location>
        <begin position="21"/>
        <end position="522"/>
    </location>
</feature>
<dbReference type="GO" id="GO:0030163">
    <property type="term" value="P:protein catabolic process"/>
    <property type="evidence" value="ECO:0007669"/>
    <property type="project" value="UniProtKB-ARBA"/>
</dbReference>
<evidence type="ECO:0000256" key="4">
    <source>
        <dbReference type="ARBA" id="ARBA00005382"/>
    </source>
</evidence>
<evidence type="ECO:0000256" key="11">
    <source>
        <dbReference type="ARBA" id="ARBA00051345"/>
    </source>
</evidence>
<dbReference type="InterPro" id="IPR033453">
    <property type="entry name" value="Glyco_hydro_30_TIM-barrel"/>
</dbReference>
<organism evidence="16 17">
    <name type="scientific">Parnassius apollo</name>
    <name type="common">Apollo butterfly</name>
    <name type="synonym">Papilio apollo</name>
    <dbReference type="NCBI Taxonomy" id="110799"/>
    <lineage>
        <taxon>Eukaryota</taxon>
        <taxon>Metazoa</taxon>
        <taxon>Ecdysozoa</taxon>
        <taxon>Arthropoda</taxon>
        <taxon>Hexapoda</taxon>
        <taxon>Insecta</taxon>
        <taxon>Pterygota</taxon>
        <taxon>Neoptera</taxon>
        <taxon>Endopterygota</taxon>
        <taxon>Lepidoptera</taxon>
        <taxon>Glossata</taxon>
        <taxon>Ditrysia</taxon>
        <taxon>Papilionoidea</taxon>
        <taxon>Papilionidae</taxon>
        <taxon>Parnassiinae</taxon>
        <taxon>Parnassini</taxon>
        <taxon>Parnassius</taxon>
        <taxon>Parnassius</taxon>
    </lineage>
</organism>
<dbReference type="GO" id="GO:0005102">
    <property type="term" value="F:signaling receptor binding"/>
    <property type="evidence" value="ECO:0007669"/>
    <property type="project" value="UniProtKB-ARBA"/>
</dbReference>
<accession>A0A8S3XHN1</accession>
<dbReference type="GO" id="GO:0032006">
    <property type="term" value="P:regulation of TOR signaling"/>
    <property type="evidence" value="ECO:0007669"/>
    <property type="project" value="UniProtKB-ARBA"/>
</dbReference>
<keyword evidence="9 12" id="KW-0443">Lipid metabolism</keyword>
<protein>
    <recommendedName>
        <fullName evidence="5 12">Glucosylceramidase</fullName>
        <ecNumber evidence="5 12">3.2.1.45</ecNumber>
    </recommendedName>
</protein>
<comment type="catalytic activity">
    <reaction evidence="11">
        <text>an N-acyl-1-beta-D-glucosyl-15-methylhexadecasphing-4-enine + H2O = an N-acyl-15-methylhexadecasphing-4-enine + D-glucose</text>
        <dbReference type="Rhea" id="RHEA:34755"/>
        <dbReference type="ChEBI" id="CHEBI:4167"/>
        <dbReference type="ChEBI" id="CHEBI:15377"/>
        <dbReference type="ChEBI" id="CHEBI:70815"/>
        <dbReference type="ChEBI" id="CHEBI:70846"/>
    </reaction>
    <physiologicalReaction direction="left-to-right" evidence="11">
        <dbReference type="Rhea" id="RHEA:34756"/>
    </physiologicalReaction>
</comment>
<evidence type="ECO:0000256" key="12">
    <source>
        <dbReference type="RuleBase" id="RU361188"/>
    </source>
</evidence>
<dbReference type="GO" id="GO:0016758">
    <property type="term" value="F:hexosyltransferase activity"/>
    <property type="evidence" value="ECO:0007669"/>
    <property type="project" value="UniProtKB-ARBA"/>
</dbReference>
<evidence type="ECO:0000256" key="5">
    <source>
        <dbReference type="ARBA" id="ARBA00012658"/>
    </source>
</evidence>
<evidence type="ECO:0000256" key="13">
    <source>
        <dbReference type="SAM" id="SignalP"/>
    </source>
</evidence>
<dbReference type="Proteomes" id="UP000691718">
    <property type="component" value="Unassembled WGS sequence"/>
</dbReference>
<dbReference type="EMBL" id="CAJQZP010001163">
    <property type="protein sequence ID" value="CAG5024561.1"/>
    <property type="molecule type" value="Genomic_DNA"/>
</dbReference>
<dbReference type="GO" id="GO:0010605">
    <property type="term" value="P:negative regulation of macromolecule metabolic process"/>
    <property type="evidence" value="ECO:0007669"/>
    <property type="project" value="UniProtKB-ARBA"/>
</dbReference>
<dbReference type="EC" id="3.2.1.45" evidence="5 12"/>
<feature type="signal peptide" evidence="13">
    <location>
        <begin position="1"/>
        <end position="20"/>
    </location>
</feature>
<dbReference type="GO" id="GO:0042391">
    <property type="term" value="P:regulation of membrane potential"/>
    <property type="evidence" value="ECO:0007669"/>
    <property type="project" value="UniProtKB-ARBA"/>
</dbReference>
<comment type="pathway">
    <text evidence="3">Sphingolipid metabolism.</text>
</comment>
<evidence type="ECO:0000256" key="10">
    <source>
        <dbReference type="ARBA" id="ARBA00050474"/>
    </source>
</evidence>
<gene>
    <name evidence="16" type="ORF">PAPOLLO_LOCUS18173</name>
</gene>
<keyword evidence="7 12" id="KW-0378">Hydrolase</keyword>
<keyword evidence="8 12" id="KW-0746">Sphingolipid metabolism</keyword>
<evidence type="ECO:0000256" key="8">
    <source>
        <dbReference type="ARBA" id="ARBA00022919"/>
    </source>
</evidence>
<evidence type="ECO:0000259" key="15">
    <source>
        <dbReference type="Pfam" id="PF17189"/>
    </source>
</evidence>
<dbReference type="GO" id="GO:0005764">
    <property type="term" value="C:lysosome"/>
    <property type="evidence" value="ECO:0007669"/>
    <property type="project" value="UniProtKB-ARBA"/>
</dbReference>
<dbReference type="FunFam" id="3.20.20.80:FF:000030">
    <property type="entry name" value="Lysosomal acid glucosylceramidase"/>
    <property type="match status" value="1"/>
</dbReference>
<dbReference type="InterPro" id="IPR001139">
    <property type="entry name" value="Glyco_hydro_30"/>
</dbReference>
<dbReference type="GO" id="GO:0051246">
    <property type="term" value="P:regulation of protein metabolic process"/>
    <property type="evidence" value="ECO:0007669"/>
    <property type="project" value="UniProtKB-ARBA"/>
</dbReference>
<comment type="catalytic activity">
    <reaction evidence="1">
        <text>a beta-D-glucosyl-(1&lt;-&gt;1')-N-acylsphing-4-enine + H2O = an N-acylsphing-4-enine + D-glucose</text>
        <dbReference type="Rhea" id="RHEA:13269"/>
        <dbReference type="ChEBI" id="CHEBI:4167"/>
        <dbReference type="ChEBI" id="CHEBI:15377"/>
        <dbReference type="ChEBI" id="CHEBI:22801"/>
        <dbReference type="ChEBI" id="CHEBI:52639"/>
        <dbReference type="EC" id="3.2.1.45"/>
    </reaction>
    <physiologicalReaction direction="left-to-right" evidence="1">
        <dbReference type="Rhea" id="RHEA:13270"/>
    </physiologicalReaction>
</comment>
<evidence type="ECO:0000256" key="1">
    <source>
        <dbReference type="ARBA" id="ARBA00001013"/>
    </source>
</evidence>
<dbReference type="GO" id="GO:0006914">
    <property type="term" value="P:autophagy"/>
    <property type="evidence" value="ECO:0007669"/>
    <property type="project" value="UniProtKB-ARBA"/>
</dbReference>